<keyword evidence="4" id="KW-1185">Reference proteome</keyword>
<proteinExistence type="predicted"/>
<sequence length="313" mass="35000">MTSLSSARPEFKMSPGCSSADSIAELRRYINDLTDLEAMQVAIGIDIGGSPPLYLEKMIVVCLDTETYHRQPKMLTEIGISTFTRQDSQAALDSPGPHSEKRCKGDPERNRFGQTRFVNKEQAIMVLEEIFAFSINGRDKSMLCPVVCLGHGVSRHLETLRDNLGFNIQNLGTIVRVVDIETIDHDLAYSSWDQPVSLRTICDGYYITAENLYTAGNNAMYTAICAVRHAMGRDTAREARKPMDEVVEEIAEHTKGVDQPVGKKNLCTRCGRFNHRIPQCKAVHVRCSTCAEKGFWRASKMHVDSVCPHKGWS</sequence>
<reference evidence="3" key="1">
    <citation type="submission" date="2023-01" db="EMBL/GenBank/DDBJ databases">
        <authorList>
            <person name="Van Ghelder C."/>
            <person name="Rancurel C."/>
        </authorList>
    </citation>
    <scope>NUCLEOTIDE SEQUENCE</scope>
    <source>
        <strain evidence="3">CNCM I-4278</strain>
    </source>
</reference>
<dbReference type="AlphaFoldDB" id="A0A9W4UVK0"/>
<dbReference type="PANTHER" id="PTHR28083">
    <property type="entry name" value="GOOD FOR FULL DBP5 ACTIVITY PROTEIN 2"/>
    <property type="match status" value="1"/>
</dbReference>
<dbReference type="GO" id="GO:0005634">
    <property type="term" value="C:nucleus"/>
    <property type="evidence" value="ECO:0007669"/>
    <property type="project" value="TreeGrafter"/>
</dbReference>
<dbReference type="PANTHER" id="PTHR28083:SF1">
    <property type="entry name" value="GOOD FOR FULL DBP5 ACTIVITY PROTEIN 2"/>
    <property type="match status" value="1"/>
</dbReference>
<feature type="compositionally biased region" description="Basic and acidic residues" evidence="1">
    <location>
        <begin position="98"/>
        <end position="111"/>
    </location>
</feature>
<evidence type="ECO:0000313" key="3">
    <source>
        <dbReference type="EMBL" id="CAI6342269.1"/>
    </source>
</evidence>
<feature type="domain" description="Gfd2/YDR514C-like C-terminal" evidence="2">
    <location>
        <begin position="101"/>
        <end position="227"/>
    </location>
</feature>
<name>A0A9W4UVK0_9PLEO</name>
<evidence type="ECO:0000313" key="4">
    <source>
        <dbReference type="Proteomes" id="UP001152607"/>
    </source>
</evidence>
<gene>
    <name evidence="3" type="ORF">PDIGIT_LOCUS15474</name>
</gene>
<accession>A0A9W4UVK0</accession>
<protein>
    <recommendedName>
        <fullName evidence="2">Gfd2/YDR514C-like C-terminal domain-containing protein</fullName>
    </recommendedName>
</protein>
<dbReference type="OrthoDB" id="5953249at2759"/>
<feature type="region of interest" description="Disordered" evidence="1">
    <location>
        <begin position="87"/>
        <end position="111"/>
    </location>
</feature>
<evidence type="ECO:0000259" key="2">
    <source>
        <dbReference type="Pfam" id="PF21762"/>
    </source>
</evidence>
<dbReference type="InterPro" id="IPR040151">
    <property type="entry name" value="Gfd2/YDR514C-like"/>
</dbReference>
<evidence type="ECO:0000256" key="1">
    <source>
        <dbReference type="SAM" id="MobiDB-lite"/>
    </source>
</evidence>
<dbReference type="Proteomes" id="UP001152607">
    <property type="component" value="Unassembled WGS sequence"/>
</dbReference>
<dbReference type="EMBL" id="CAOQHR010000013">
    <property type="protein sequence ID" value="CAI6342269.1"/>
    <property type="molecule type" value="Genomic_DNA"/>
</dbReference>
<dbReference type="Pfam" id="PF21762">
    <property type="entry name" value="DEDDh_C"/>
    <property type="match status" value="1"/>
</dbReference>
<comment type="caution">
    <text evidence="3">The sequence shown here is derived from an EMBL/GenBank/DDBJ whole genome shotgun (WGS) entry which is preliminary data.</text>
</comment>
<organism evidence="3 4">
    <name type="scientific">Periconia digitata</name>
    <dbReference type="NCBI Taxonomy" id="1303443"/>
    <lineage>
        <taxon>Eukaryota</taxon>
        <taxon>Fungi</taxon>
        <taxon>Dikarya</taxon>
        <taxon>Ascomycota</taxon>
        <taxon>Pezizomycotina</taxon>
        <taxon>Dothideomycetes</taxon>
        <taxon>Pleosporomycetidae</taxon>
        <taxon>Pleosporales</taxon>
        <taxon>Massarineae</taxon>
        <taxon>Periconiaceae</taxon>
        <taxon>Periconia</taxon>
    </lineage>
</organism>
<dbReference type="InterPro" id="IPR048519">
    <property type="entry name" value="Gfd2/YDR514C-like_C"/>
</dbReference>